<evidence type="ECO:0000313" key="14">
    <source>
        <dbReference type="Proteomes" id="UP001201980"/>
    </source>
</evidence>
<evidence type="ECO:0000256" key="4">
    <source>
        <dbReference type="ARBA" id="ARBA00008593"/>
    </source>
</evidence>
<dbReference type="EMBL" id="JAKWBI020000625">
    <property type="protein sequence ID" value="KAJ2893301.1"/>
    <property type="molecule type" value="Genomic_DNA"/>
</dbReference>
<comment type="subcellular location">
    <subcellularLocation>
        <location evidence="3">Cytoplasm</location>
    </subcellularLocation>
</comment>
<keyword evidence="9" id="KW-0460">Magnesium</keyword>
<evidence type="ECO:0000259" key="11">
    <source>
        <dbReference type="Pfam" id="PF03828"/>
    </source>
</evidence>
<dbReference type="SUPFAM" id="SSF81631">
    <property type="entry name" value="PAP/OAS1 substrate-binding domain"/>
    <property type="match status" value="1"/>
</dbReference>
<name>A0AAD5WMJ5_9PEZI</name>
<keyword evidence="6" id="KW-0963">Cytoplasm</keyword>
<dbReference type="SUPFAM" id="SSF81301">
    <property type="entry name" value="Nucleotidyltransferase"/>
    <property type="match status" value="1"/>
</dbReference>
<evidence type="ECO:0000256" key="1">
    <source>
        <dbReference type="ARBA" id="ARBA00001936"/>
    </source>
</evidence>
<protein>
    <recommendedName>
        <fullName evidence="5">polynucleotide adenylyltransferase</fullName>
        <ecNumber evidence="5">2.7.7.19</ecNumber>
    </recommendedName>
</protein>
<dbReference type="Gene3D" id="3.30.460.10">
    <property type="entry name" value="Beta Polymerase, domain 2"/>
    <property type="match status" value="1"/>
</dbReference>
<keyword evidence="14" id="KW-1185">Reference proteome</keyword>
<evidence type="ECO:0000256" key="2">
    <source>
        <dbReference type="ARBA" id="ARBA00001946"/>
    </source>
</evidence>
<dbReference type="GO" id="GO:1990817">
    <property type="term" value="F:poly(A) RNA polymerase activity"/>
    <property type="evidence" value="ECO:0007669"/>
    <property type="project" value="UniProtKB-EC"/>
</dbReference>
<feature type="region of interest" description="Disordered" evidence="10">
    <location>
        <begin position="1"/>
        <end position="264"/>
    </location>
</feature>
<dbReference type="PANTHER" id="PTHR12271">
    <property type="entry name" value="POLY A POLYMERASE CID PAP -RELATED"/>
    <property type="match status" value="1"/>
</dbReference>
<dbReference type="Gene3D" id="1.10.1410.10">
    <property type="match status" value="1"/>
</dbReference>
<dbReference type="Proteomes" id="UP001201980">
    <property type="component" value="Unassembled WGS sequence"/>
</dbReference>
<dbReference type="InterPro" id="IPR002058">
    <property type="entry name" value="PAP_assoc"/>
</dbReference>
<accession>A0AAD5WMJ5</accession>
<comment type="caution">
    <text evidence="13">The sequence shown here is derived from an EMBL/GenBank/DDBJ whole genome shotgun (WGS) entry which is preliminary data.</text>
</comment>
<feature type="compositionally biased region" description="Polar residues" evidence="10">
    <location>
        <begin position="123"/>
        <end position="134"/>
    </location>
</feature>
<reference evidence="13" key="1">
    <citation type="submission" date="2022-07" db="EMBL/GenBank/DDBJ databases">
        <title>Draft genome sequence of Zalerion maritima ATCC 34329, a (micro)plastics degrading marine fungus.</title>
        <authorList>
            <person name="Paco A."/>
            <person name="Goncalves M.F.M."/>
            <person name="Rocha-Santos T.A.P."/>
            <person name="Alves A."/>
        </authorList>
    </citation>
    <scope>NUCLEOTIDE SEQUENCE</scope>
    <source>
        <strain evidence="13">ATCC 34329</strain>
    </source>
</reference>
<dbReference type="GO" id="GO:0050265">
    <property type="term" value="F:RNA uridylyltransferase activity"/>
    <property type="evidence" value="ECO:0007669"/>
    <property type="project" value="TreeGrafter"/>
</dbReference>
<feature type="compositionally biased region" description="Basic and acidic residues" evidence="10">
    <location>
        <begin position="415"/>
        <end position="424"/>
    </location>
</feature>
<feature type="domain" description="PAP-associated" evidence="11">
    <location>
        <begin position="893"/>
        <end position="1004"/>
    </location>
</feature>
<keyword evidence="7" id="KW-0808">Transferase</keyword>
<evidence type="ECO:0000256" key="9">
    <source>
        <dbReference type="ARBA" id="ARBA00022842"/>
    </source>
</evidence>
<evidence type="ECO:0000313" key="13">
    <source>
        <dbReference type="EMBL" id="KAJ2893301.1"/>
    </source>
</evidence>
<dbReference type="InterPro" id="IPR054708">
    <property type="entry name" value="MTPAP-like_central"/>
</dbReference>
<gene>
    <name evidence="13" type="ORF">MKZ38_008805</name>
</gene>
<dbReference type="GO" id="GO:0005737">
    <property type="term" value="C:cytoplasm"/>
    <property type="evidence" value="ECO:0007669"/>
    <property type="project" value="UniProtKB-SubCell"/>
</dbReference>
<proteinExistence type="inferred from homology"/>
<dbReference type="Pfam" id="PF03828">
    <property type="entry name" value="PAP_assoc"/>
    <property type="match status" value="1"/>
</dbReference>
<feature type="compositionally biased region" description="Polar residues" evidence="10">
    <location>
        <begin position="241"/>
        <end position="256"/>
    </location>
</feature>
<comment type="similarity">
    <text evidence="4">Belongs to the DNA polymerase type-B-like family.</text>
</comment>
<evidence type="ECO:0000256" key="8">
    <source>
        <dbReference type="ARBA" id="ARBA00022723"/>
    </source>
</evidence>
<comment type="cofactor">
    <cofactor evidence="1">
        <name>Mn(2+)</name>
        <dbReference type="ChEBI" id="CHEBI:29035"/>
    </cofactor>
</comment>
<dbReference type="GO" id="GO:0046872">
    <property type="term" value="F:metal ion binding"/>
    <property type="evidence" value="ECO:0007669"/>
    <property type="project" value="UniProtKB-KW"/>
</dbReference>
<evidence type="ECO:0000256" key="6">
    <source>
        <dbReference type="ARBA" id="ARBA00022490"/>
    </source>
</evidence>
<evidence type="ECO:0000256" key="5">
    <source>
        <dbReference type="ARBA" id="ARBA00012388"/>
    </source>
</evidence>
<comment type="cofactor">
    <cofactor evidence="2">
        <name>Mg(2+)</name>
        <dbReference type="ChEBI" id="CHEBI:18420"/>
    </cofactor>
</comment>
<keyword evidence="8" id="KW-0479">Metal-binding</keyword>
<feature type="compositionally biased region" description="Polar residues" evidence="10">
    <location>
        <begin position="216"/>
        <end position="225"/>
    </location>
</feature>
<feature type="region of interest" description="Disordered" evidence="10">
    <location>
        <begin position="415"/>
        <end position="444"/>
    </location>
</feature>
<evidence type="ECO:0000256" key="10">
    <source>
        <dbReference type="SAM" id="MobiDB-lite"/>
    </source>
</evidence>
<dbReference type="GO" id="GO:0031123">
    <property type="term" value="P:RNA 3'-end processing"/>
    <property type="evidence" value="ECO:0007669"/>
    <property type="project" value="TreeGrafter"/>
</dbReference>
<evidence type="ECO:0000256" key="3">
    <source>
        <dbReference type="ARBA" id="ARBA00004496"/>
    </source>
</evidence>
<feature type="domain" description="Poly(A) RNA polymerase mitochondrial-like central palm" evidence="12">
    <location>
        <begin position="284"/>
        <end position="399"/>
    </location>
</feature>
<feature type="compositionally biased region" description="Polar residues" evidence="10">
    <location>
        <begin position="1"/>
        <end position="12"/>
    </location>
</feature>
<dbReference type="PANTHER" id="PTHR12271:SF40">
    <property type="entry name" value="POLY(A) RNA POLYMERASE GLD2"/>
    <property type="match status" value="1"/>
</dbReference>
<dbReference type="GO" id="GO:0010605">
    <property type="term" value="P:negative regulation of macromolecule metabolic process"/>
    <property type="evidence" value="ECO:0007669"/>
    <property type="project" value="UniProtKB-ARBA"/>
</dbReference>
<sequence>MVMNSRLSSDPSLPSGDQMAYRPSSDPGPPPPGLSQQTRQPLNPPPGFNSPAGEPNGAGLLENRLRSLILNNSPIIPGFSDGNGSGKRNSNGNGQEGQSDDPKSQEPQANNAHAGKAPKKRPNQAQRRQMSAQLAITFDPRPPLPQTARPYVSPTTDPSHPHQHPRQVQRQQDQHHQNPHTQQQYHKSNGAHSATFRPSGYSNNFEPVPSPGVWRPQSNNHQLSSDALAPPFGAPSPRMAFQTSGHGNGYTRSENQFGRPLPSPAELDREAMCLEGLATHVLSDAEIEMADIAEKEGFRQRIELLCQDAIARHETTVPDTNFPAQSVQLRCFGSLSSGFATKASDMDLGLFSPFSHSQPEAPDSSIPRILEKALLDAGLGARLITRTRVPIIKLCEKPTEKLRRDLLEEREKWERGISSDHGDGVEDDHDDQDEMMNTDGLGEVDEDNYSHRLTSLRQQNRQTLSSYYGMAKRVLRRLNGQDIRISNISDFSERDFNVLTDVCRAYLRGLADAALRGRLEKYSSLSFPEPSTPSLARSLLGVSFQVEGEVLVVAWENRIVRERDDRAEDECQRFMEAWKDLQKTPGYGLDTLGYNKELQLRLERMRKIPSLQLRVLDQGLHESAVDYYRRVLKLIADLGPRNHEDTFVENYISGIRNDQVRAAVSVFASRLQTKSLAAVARRHKVLHLALEYERALEKSLYSSKQTQMIQDYVKILSGPEGESASSPTIPVTATNAAIINAVRSFPGPSTMACNQPRDQYRDKLEFPSSGIGVQCDINFSAHLALQNTILLRCYSHTDPRVQPLVLCVKHWAKMRNINEAYRGTLNSYGYVLMTLHYLVNVAEPFVCPNLQELGQAHPGSEQMCKGRDVRFWRDEEEIKRLASQNLLNQNQDSIGALIRGFFEYFAERGPMRDGKHRGFDWGRDVLSLRTHGGLLSKQQKGWTGAKTVIQLWPSKNNECDVPKDAATTTAMPTKGPAGSGPGPGLKEVRHRYLFAIEDPFELDHNVARTVTHNGIVAIRDEFRRAWRLIQAAGRGQSLDELLVNAKDGAADNDQSKFANLLGEIHGFSPTG</sequence>
<evidence type="ECO:0000256" key="7">
    <source>
        <dbReference type="ARBA" id="ARBA00022679"/>
    </source>
</evidence>
<organism evidence="13 14">
    <name type="scientific">Zalerion maritima</name>
    <dbReference type="NCBI Taxonomy" id="339359"/>
    <lineage>
        <taxon>Eukaryota</taxon>
        <taxon>Fungi</taxon>
        <taxon>Dikarya</taxon>
        <taxon>Ascomycota</taxon>
        <taxon>Pezizomycotina</taxon>
        <taxon>Sordariomycetes</taxon>
        <taxon>Lulworthiomycetidae</taxon>
        <taxon>Lulworthiales</taxon>
        <taxon>Lulworthiaceae</taxon>
        <taxon>Zalerion</taxon>
    </lineage>
</organism>
<dbReference type="EC" id="2.7.7.19" evidence="5"/>
<feature type="compositionally biased region" description="Polar residues" evidence="10">
    <location>
        <begin position="181"/>
        <end position="192"/>
    </location>
</feature>
<feature type="compositionally biased region" description="Low complexity" evidence="10">
    <location>
        <begin position="80"/>
        <end position="93"/>
    </location>
</feature>
<feature type="compositionally biased region" description="Acidic residues" evidence="10">
    <location>
        <begin position="425"/>
        <end position="444"/>
    </location>
</feature>
<dbReference type="AlphaFoldDB" id="A0AAD5WMJ5"/>
<dbReference type="Pfam" id="PF22600">
    <property type="entry name" value="MTPAP-like_central"/>
    <property type="match status" value="1"/>
</dbReference>
<evidence type="ECO:0000259" key="12">
    <source>
        <dbReference type="Pfam" id="PF22600"/>
    </source>
</evidence>
<dbReference type="InterPro" id="IPR043519">
    <property type="entry name" value="NT_sf"/>
</dbReference>